<protein>
    <submittedName>
        <fullName evidence="1">Uncharacterized protein</fullName>
    </submittedName>
</protein>
<gene>
    <name evidence="1" type="ordered locus">Cgl3054</name>
</gene>
<dbReference type="BioCyc" id="CORYNE:G18NG-12675-MONOMER"/>
<reference evidence="2" key="1">
    <citation type="journal article" date="2003" name="Appl. Microbiol. Biotechnol.">
        <title>The Corynebacterium glutamicum genome: features and impacts on biotechnological processes.</title>
        <authorList>
            <person name="Ikeda M."/>
            <person name="Nakagawa S."/>
        </authorList>
    </citation>
    <scope>NUCLEOTIDE SEQUENCE [LARGE SCALE GENOMIC DNA]</scope>
    <source>
        <strain evidence="2">ATCC 13032 / DSM 20300 / BCRC 11384 / JCM 1318 / LMG 3730 / NCIMB 10025</strain>
    </source>
</reference>
<dbReference type="KEGG" id="cgl:Cgl3054"/>
<dbReference type="HOGENOM" id="CLU_2988963_0_0_11"/>
<keyword evidence="2" id="KW-1185">Reference proteome</keyword>
<evidence type="ECO:0000313" key="2">
    <source>
        <dbReference type="Proteomes" id="UP000000582"/>
    </source>
</evidence>
<evidence type="ECO:0000313" key="1">
    <source>
        <dbReference type="EMBL" id="BAC00448.1"/>
    </source>
</evidence>
<sequence length="57" mass="6243">MKSTFGHHVLNKEQNGGKEVCAKDIKRSTISSATTQTGCTPSVDFHTNGPQFEIIHK</sequence>
<dbReference type="AlphaFoldDB" id="Q8NL94"/>
<organism evidence="1 2">
    <name type="scientific">Corynebacterium glutamicum (strain ATCC 13032 / DSM 20300 / JCM 1318 / BCRC 11384 / CCUG 27702 / LMG 3730 / NBRC 12168 / NCIMB 10025 / NRRL B-2784 / 534)</name>
    <dbReference type="NCBI Taxonomy" id="196627"/>
    <lineage>
        <taxon>Bacteria</taxon>
        <taxon>Bacillati</taxon>
        <taxon>Actinomycetota</taxon>
        <taxon>Actinomycetes</taxon>
        <taxon>Mycobacteriales</taxon>
        <taxon>Corynebacteriaceae</taxon>
        <taxon>Corynebacterium</taxon>
    </lineage>
</organism>
<accession>Q8NL94</accession>
<proteinExistence type="predicted"/>
<dbReference type="Proteomes" id="UP000000582">
    <property type="component" value="Chromosome"/>
</dbReference>
<name>Q8NL94_CORGL</name>
<dbReference type="EMBL" id="BA000036">
    <property type="protein sequence ID" value="BAC00448.1"/>
    <property type="molecule type" value="Genomic_DNA"/>
</dbReference>